<proteinExistence type="predicted"/>
<protein>
    <submittedName>
        <fullName evidence="1">Uncharacterized protein</fullName>
    </submittedName>
</protein>
<accession>A0A9X1MVS6</accession>
<sequence length="56" mass="6607">MAFGPDQKTSYMVTDGQEWDVNSRYEKLPLMSVRWRDNDVMTSIELKPLSDQRRKG</sequence>
<dbReference type="AlphaFoldDB" id="A0A9X1MVS6"/>
<keyword evidence="2" id="KW-1185">Reference proteome</keyword>
<dbReference type="RefSeq" id="WP_230609651.1">
    <property type="nucleotide sequence ID" value="NZ_JAJNAG010000022.1"/>
</dbReference>
<dbReference type="EMBL" id="JAJNAG010000022">
    <property type="protein sequence ID" value="MCD1126461.1"/>
    <property type="molecule type" value="Genomic_DNA"/>
</dbReference>
<organism evidence="1 2">
    <name type="scientific">Limnobaculum eriocheiris</name>
    <dbReference type="NCBI Taxonomy" id="2897391"/>
    <lineage>
        <taxon>Bacteria</taxon>
        <taxon>Pseudomonadati</taxon>
        <taxon>Pseudomonadota</taxon>
        <taxon>Gammaproteobacteria</taxon>
        <taxon>Enterobacterales</taxon>
        <taxon>Budviciaceae</taxon>
        <taxon>Limnobaculum</taxon>
    </lineage>
</organism>
<reference evidence="1" key="1">
    <citation type="submission" date="2021-11" db="EMBL/GenBank/DDBJ databases">
        <title>Jinshanibacter sp. isolated from one year old Eriocheir sinensis.</title>
        <authorList>
            <person name="Li J.-Y."/>
            <person name="He W."/>
            <person name="Gao T.-H."/>
        </authorList>
    </citation>
    <scope>NUCLEOTIDE SEQUENCE</scope>
    <source>
        <strain evidence="1">LJY008</strain>
    </source>
</reference>
<dbReference type="Proteomes" id="UP001139171">
    <property type="component" value="Unassembled WGS sequence"/>
</dbReference>
<comment type="caution">
    <text evidence="1">The sequence shown here is derived from an EMBL/GenBank/DDBJ whole genome shotgun (WGS) entry which is preliminary data.</text>
</comment>
<evidence type="ECO:0000313" key="1">
    <source>
        <dbReference type="EMBL" id="MCD1126461.1"/>
    </source>
</evidence>
<gene>
    <name evidence="1" type="ORF">LPW36_10710</name>
</gene>
<name>A0A9X1MVS6_9GAMM</name>
<evidence type="ECO:0000313" key="2">
    <source>
        <dbReference type="Proteomes" id="UP001139171"/>
    </source>
</evidence>